<keyword evidence="11 24" id="KW-1133">Transmembrane helix</keyword>
<evidence type="ECO:0000256" key="3">
    <source>
        <dbReference type="ARBA" id="ARBA00004651"/>
    </source>
</evidence>
<comment type="subcellular location">
    <subcellularLocation>
        <location evidence="1">Bud neck</location>
    </subcellularLocation>
    <subcellularLocation>
        <location evidence="3">Cell membrane</location>
        <topology evidence="3">Multi-pass membrane protein</topology>
    </subcellularLocation>
    <subcellularLocation>
        <location evidence="2">Cell projection</location>
    </subcellularLocation>
</comment>
<comment type="caution">
    <text evidence="26">The sequence shown here is derived from an EMBL/GenBank/DDBJ whole genome shotgun (WGS) entry which is preliminary data.</text>
</comment>
<dbReference type="Proteomes" id="UP000006968">
    <property type="component" value="Chromosome V"/>
</dbReference>
<evidence type="ECO:0000256" key="23">
    <source>
        <dbReference type="SAM" id="MobiDB-lite"/>
    </source>
</evidence>
<evidence type="ECO:0000256" key="8">
    <source>
        <dbReference type="ARBA" id="ARBA00022475"/>
    </source>
</evidence>
<keyword evidence="9" id="KW-0597">Phosphoprotein</keyword>
<dbReference type="GO" id="GO:0005886">
    <property type="term" value="C:plasma membrane"/>
    <property type="evidence" value="ECO:0007669"/>
    <property type="project" value="UniProtKB-SubCell"/>
</dbReference>
<evidence type="ECO:0000256" key="14">
    <source>
        <dbReference type="ARBA" id="ARBA00023180"/>
    </source>
</evidence>
<feature type="compositionally biased region" description="Polar residues" evidence="23">
    <location>
        <begin position="271"/>
        <end position="282"/>
    </location>
</feature>
<name>J8PPD8_SACAR</name>
<feature type="domain" description="SH3" evidence="25">
    <location>
        <begin position="302"/>
        <end position="363"/>
    </location>
</feature>
<dbReference type="Gene3D" id="2.30.30.40">
    <property type="entry name" value="SH3 Domains"/>
    <property type="match status" value="1"/>
</dbReference>
<feature type="region of interest" description="Disordered" evidence="23">
    <location>
        <begin position="250"/>
        <end position="282"/>
    </location>
</feature>
<evidence type="ECO:0000256" key="1">
    <source>
        <dbReference type="ARBA" id="ARBA00004266"/>
    </source>
</evidence>
<keyword evidence="8" id="KW-1003">Cell membrane</keyword>
<evidence type="ECO:0000313" key="27">
    <source>
        <dbReference type="Proteomes" id="UP000006968"/>
    </source>
</evidence>
<evidence type="ECO:0000256" key="12">
    <source>
        <dbReference type="ARBA" id="ARBA00023016"/>
    </source>
</evidence>
<dbReference type="PROSITE" id="PS50002">
    <property type="entry name" value="SH3"/>
    <property type="match status" value="1"/>
</dbReference>
<dbReference type="SUPFAM" id="SSF50044">
    <property type="entry name" value="SH3-domain"/>
    <property type="match status" value="1"/>
</dbReference>
<evidence type="ECO:0000256" key="9">
    <source>
        <dbReference type="ARBA" id="ARBA00022553"/>
    </source>
</evidence>
<feature type="region of interest" description="Disordered" evidence="23">
    <location>
        <begin position="174"/>
        <end position="217"/>
    </location>
</feature>
<reference evidence="26 27" key="1">
    <citation type="journal article" date="2013" name="BMC Genomics">
        <title>High quality de novo sequencing and assembly of the Saccharomyces arboricolus genome.</title>
        <authorList>
            <person name="Liti G."/>
            <person name="Nguyen Ba A.N."/>
            <person name="Blythe M."/>
            <person name="Mueller C.A."/>
            <person name="Bergstroem A."/>
            <person name="Cubillos F.A."/>
            <person name="Dafhnis-Calas F."/>
            <person name="Khoshraftar S."/>
            <person name="Malla S."/>
            <person name="Mehta N."/>
            <person name="Siow C.C."/>
            <person name="Warringer J."/>
            <person name="Moses A.M."/>
            <person name="Louis E.J."/>
            <person name="Nieduszynski C.A."/>
        </authorList>
    </citation>
    <scope>NUCLEOTIDE SEQUENCE [LARGE SCALE GENOMIC DNA]</scope>
    <source>
        <strain evidence="27">H-6 / AS 2.3317 / CBS 10644</strain>
    </source>
</reference>
<evidence type="ECO:0000256" key="24">
    <source>
        <dbReference type="SAM" id="Phobius"/>
    </source>
</evidence>
<evidence type="ECO:0000256" key="13">
    <source>
        <dbReference type="ARBA" id="ARBA00023136"/>
    </source>
</evidence>
<dbReference type="OrthoDB" id="5983572at2759"/>
<dbReference type="CDD" id="cd11855">
    <property type="entry name" value="SH3_Sho1p"/>
    <property type="match status" value="1"/>
</dbReference>
<evidence type="ECO:0000256" key="11">
    <source>
        <dbReference type="ARBA" id="ARBA00022989"/>
    </source>
</evidence>
<evidence type="ECO:0000256" key="22">
    <source>
        <dbReference type="PROSITE-ProRule" id="PRU00192"/>
    </source>
</evidence>
<feature type="transmembrane region" description="Helical" evidence="24">
    <location>
        <begin position="95"/>
        <end position="117"/>
    </location>
</feature>
<feature type="transmembrane region" description="Helical" evidence="24">
    <location>
        <begin position="33"/>
        <end position="53"/>
    </location>
</feature>
<dbReference type="HOGENOM" id="CLU_043316_0_0_1"/>
<accession>J8PPD8</accession>
<keyword evidence="7 22" id="KW-0728">SH3 domain</keyword>
<evidence type="ECO:0000256" key="20">
    <source>
        <dbReference type="ARBA" id="ARBA00032562"/>
    </source>
</evidence>
<dbReference type="AlphaFoldDB" id="J8PPD8"/>
<dbReference type="InterPro" id="IPR036028">
    <property type="entry name" value="SH3-like_dom_sf"/>
</dbReference>
<gene>
    <name evidence="26" type="ORF">SU7_0921</name>
</gene>
<organism evidence="26 27">
    <name type="scientific">Saccharomyces arboricola (strain H-6 / AS 2.3317 / CBS 10644)</name>
    <name type="common">Yeast</name>
    <dbReference type="NCBI Taxonomy" id="1160507"/>
    <lineage>
        <taxon>Eukaryota</taxon>
        <taxon>Fungi</taxon>
        <taxon>Dikarya</taxon>
        <taxon>Ascomycota</taxon>
        <taxon>Saccharomycotina</taxon>
        <taxon>Saccharomycetes</taxon>
        <taxon>Saccharomycetales</taxon>
        <taxon>Saccharomycetaceae</taxon>
        <taxon>Saccharomyces</taxon>
    </lineage>
</organism>
<evidence type="ECO:0000256" key="16">
    <source>
        <dbReference type="ARBA" id="ARBA00025135"/>
    </source>
</evidence>
<dbReference type="InterPro" id="IPR035522">
    <property type="entry name" value="Sho1_SH3"/>
</dbReference>
<evidence type="ECO:0000256" key="10">
    <source>
        <dbReference type="ARBA" id="ARBA00022692"/>
    </source>
</evidence>
<feature type="compositionally biased region" description="Polar residues" evidence="23">
    <location>
        <begin position="208"/>
        <end position="217"/>
    </location>
</feature>
<sequence length="369" mass="41170">MSVSSKIRPPPRKSPRMATDHSFKIRNFYADPFAISSISLAIVSWIIAIAGSISSAATNESFPRFTWWGIVYQFMVICSLVLFYCFDLVDHYKNFLTTSIAVAFVYNTNSATNLVYADGSKKAAASAGVILLSIINLIWILYYGGDNASPTNRWIDSFSIKGIRPSPLENSLHRARRRGNRNPTPYQNNVYNDATRDSGYGTQFDGYPQQQQPSHSNYVSSTALAGFENTQPNTSDAVNVHLNTLQQRINSSSNPKDANNDSNNPTANTNIDNTFDTDFSNGNTETTMGDTLGLYSDIGDDNFVYKAKALYPYDADDDDAYEISFEQNEILQVSDIEGRWWKARRANGETGIIPSNYVQLLDGPEEIHR</sequence>
<keyword evidence="27" id="KW-1185">Reference proteome</keyword>
<dbReference type="Pfam" id="PF00018">
    <property type="entry name" value="SH3_1"/>
    <property type="match status" value="1"/>
</dbReference>
<protein>
    <recommendedName>
        <fullName evidence="6">High osmolarity signaling protein SHO1</fullName>
    </recommendedName>
    <alternativeName>
        <fullName evidence="5">High osmolarity signaling protein sho1</fullName>
    </alternativeName>
    <alternativeName>
        <fullName evidence="17 19">Osmosensor SHO1</fullName>
    </alternativeName>
    <alternativeName>
        <fullName evidence="20">Suppressor of SUA8-1 mutation</fullName>
    </alternativeName>
    <alternativeName>
        <fullName evidence="18">Synthetic high osmolarity-sensitive protein 1</fullName>
    </alternativeName>
</protein>
<feature type="compositionally biased region" description="Low complexity" evidence="23">
    <location>
        <begin position="260"/>
        <end position="270"/>
    </location>
</feature>
<dbReference type="PANTHER" id="PTHR15735:SF20">
    <property type="entry name" value="HIGH OSMOLARITY SIGNALING PROTEIN SHO1"/>
    <property type="match status" value="1"/>
</dbReference>
<evidence type="ECO:0000259" key="25">
    <source>
        <dbReference type="PROSITE" id="PS50002"/>
    </source>
</evidence>
<evidence type="ECO:0000256" key="4">
    <source>
        <dbReference type="ARBA" id="ARBA00009739"/>
    </source>
</evidence>
<dbReference type="GO" id="GO:0042995">
    <property type="term" value="C:cell projection"/>
    <property type="evidence" value="ECO:0007669"/>
    <property type="project" value="UniProtKB-SubCell"/>
</dbReference>
<evidence type="ECO:0000256" key="6">
    <source>
        <dbReference type="ARBA" id="ARBA00017350"/>
    </source>
</evidence>
<dbReference type="SMART" id="SM00326">
    <property type="entry name" value="SH3"/>
    <property type="match status" value="1"/>
</dbReference>
<dbReference type="FunFam" id="2.30.30.40:FF:000213">
    <property type="entry name" value="High osmolarity signaling protein SHO1"/>
    <property type="match status" value="1"/>
</dbReference>
<feature type="compositionally biased region" description="Polar residues" evidence="23">
    <location>
        <begin position="181"/>
        <end position="192"/>
    </location>
</feature>
<keyword evidence="10 24" id="KW-0812">Transmembrane</keyword>
<evidence type="ECO:0000256" key="17">
    <source>
        <dbReference type="ARBA" id="ARBA00029697"/>
    </source>
</evidence>
<dbReference type="PANTHER" id="PTHR15735">
    <property type="entry name" value="FCH AND DOUBLE SH3 DOMAINS PROTEIN"/>
    <property type="match status" value="1"/>
</dbReference>
<evidence type="ECO:0000256" key="2">
    <source>
        <dbReference type="ARBA" id="ARBA00004316"/>
    </source>
</evidence>
<comment type="similarity">
    <text evidence="4">Belongs to the SHO1 family.</text>
</comment>
<dbReference type="GO" id="GO:0005935">
    <property type="term" value="C:cellular bud neck"/>
    <property type="evidence" value="ECO:0007669"/>
    <property type="project" value="UniProtKB-SubCell"/>
</dbReference>
<keyword evidence="14" id="KW-0325">Glycoprotein</keyword>
<comment type="function">
    <text evidence="16">Plasma membrane osmosensor that activates the high osmolarity glycerol (HOG) MAPK signaling pathway in response to high osmolarity. Detects changes in external osmolarity and activates PBS2 through the stimulation of STE11 and targets PBS2 to the plasma membrane. PBS2 activation leads to changes in glycerol production that helps to balance the intracellular and external osmotic pressures. Activates also HOG1 in response to heat stress and mediates resistance to oxidative stress. Involved in the regulation of the mating pathway. May be a receptor that feeds into the pseudohyphal growth pathway.</text>
</comment>
<dbReference type="PRINTS" id="PR00452">
    <property type="entry name" value="SH3DOMAIN"/>
</dbReference>
<evidence type="ECO:0000256" key="7">
    <source>
        <dbReference type="ARBA" id="ARBA00022443"/>
    </source>
</evidence>
<evidence type="ECO:0000256" key="21">
    <source>
        <dbReference type="ARBA" id="ARBA00046597"/>
    </source>
</evidence>
<evidence type="ECO:0000256" key="5">
    <source>
        <dbReference type="ARBA" id="ARBA00016255"/>
    </source>
</evidence>
<keyword evidence="12" id="KW-0346">Stress response</keyword>
<feature type="transmembrane region" description="Helical" evidence="24">
    <location>
        <begin position="123"/>
        <end position="143"/>
    </location>
</feature>
<evidence type="ECO:0000256" key="19">
    <source>
        <dbReference type="ARBA" id="ARBA00030785"/>
    </source>
</evidence>
<keyword evidence="15" id="KW-0966">Cell projection</keyword>
<keyword evidence="13 24" id="KW-0472">Membrane</keyword>
<proteinExistence type="inferred from homology"/>
<feature type="transmembrane region" description="Helical" evidence="24">
    <location>
        <begin position="65"/>
        <end position="86"/>
    </location>
</feature>
<dbReference type="InterPro" id="IPR001452">
    <property type="entry name" value="SH3_domain"/>
</dbReference>
<dbReference type="EMBL" id="ALIE01000057">
    <property type="protein sequence ID" value="EJS44005.1"/>
    <property type="molecule type" value="Genomic_DNA"/>
</dbReference>
<evidence type="ECO:0000256" key="18">
    <source>
        <dbReference type="ARBA" id="ARBA00030306"/>
    </source>
</evidence>
<comment type="subunit">
    <text evidence="21">Forms homooligomers. Interacts (via the SH3 domain) with PBS2. Interacts with FUS1, STE11, STE50 and RNA polymerase II.</text>
</comment>
<evidence type="ECO:0000313" key="26">
    <source>
        <dbReference type="EMBL" id="EJS44005.1"/>
    </source>
</evidence>
<dbReference type="GO" id="GO:0007232">
    <property type="term" value="P:osmosensory signaling pathway via Sho1 osmosensor"/>
    <property type="evidence" value="ECO:0007669"/>
    <property type="project" value="UniProtKB-ARBA"/>
</dbReference>
<evidence type="ECO:0000256" key="15">
    <source>
        <dbReference type="ARBA" id="ARBA00023273"/>
    </source>
</evidence>
<dbReference type="GO" id="GO:0030833">
    <property type="term" value="P:regulation of actin filament polymerization"/>
    <property type="evidence" value="ECO:0007669"/>
    <property type="project" value="TreeGrafter"/>
</dbReference>